<evidence type="ECO:0000313" key="9">
    <source>
        <dbReference type="EMBL" id="KJR86659.1"/>
    </source>
</evidence>
<organism evidence="9 10">
    <name type="scientific">Sporothrix schenckii 1099-18</name>
    <dbReference type="NCBI Taxonomy" id="1397361"/>
    <lineage>
        <taxon>Eukaryota</taxon>
        <taxon>Fungi</taxon>
        <taxon>Dikarya</taxon>
        <taxon>Ascomycota</taxon>
        <taxon>Pezizomycotina</taxon>
        <taxon>Sordariomycetes</taxon>
        <taxon>Sordariomycetidae</taxon>
        <taxon>Ophiostomatales</taxon>
        <taxon>Ophiostomataceae</taxon>
        <taxon>Sporothrix</taxon>
    </lineage>
</organism>
<feature type="compositionally biased region" description="Low complexity" evidence="7">
    <location>
        <begin position="1115"/>
        <end position="1132"/>
    </location>
</feature>
<feature type="compositionally biased region" description="Polar residues" evidence="7">
    <location>
        <begin position="772"/>
        <end position="788"/>
    </location>
</feature>
<accession>A0A0F2MC66</accession>
<feature type="compositionally biased region" description="Polar residues" evidence="7">
    <location>
        <begin position="1139"/>
        <end position="1149"/>
    </location>
</feature>
<keyword evidence="2 6" id="KW-0645">Protease</keyword>
<dbReference type="PRINTS" id="PR00704">
    <property type="entry name" value="CALPAIN"/>
</dbReference>
<comment type="caution">
    <text evidence="9">The sequence shown here is derived from an EMBL/GenBank/DDBJ whole genome shotgun (WGS) entry which is preliminary data.</text>
</comment>
<evidence type="ECO:0000256" key="2">
    <source>
        <dbReference type="ARBA" id="ARBA00022670"/>
    </source>
</evidence>
<feature type="active site" evidence="5 6">
    <location>
        <position position="213"/>
    </location>
</feature>
<feature type="region of interest" description="Disordered" evidence="7">
    <location>
        <begin position="15"/>
        <end position="43"/>
    </location>
</feature>
<dbReference type="AlphaFoldDB" id="A0A0F2MC66"/>
<dbReference type="GeneID" id="27664324"/>
<keyword evidence="3 6" id="KW-0378">Hydrolase</keyword>
<feature type="compositionally biased region" description="Polar residues" evidence="7">
    <location>
        <begin position="843"/>
        <end position="859"/>
    </location>
</feature>
<name>A0A0F2MC66_SPOSC</name>
<dbReference type="VEuPathDB" id="FungiDB:SPSK_02171"/>
<dbReference type="InterPro" id="IPR001300">
    <property type="entry name" value="Peptidase_C2_calpain_cat"/>
</dbReference>
<feature type="region of interest" description="Disordered" evidence="7">
    <location>
        <begin position="678"/>
        <end position="728"/>
    </location>
</feature>
<dbReference type="InterPro" id="IPR022684">
    <property type="entry name" value="Calpain_cysteine_protease"/>
</dbReference>
<feature type="region of interest" description="Disordered" evidence="7">
    <location>
        <begin position="1013"/>
        <end position="1061"/>
    </location>
</feature>
<dbReference type="SMART" id="SM00230">
    <property type="entry name" value="CysPc"/>
    <property type="match status" value="1"/>
</dbReference>
<dbReference type="FunFam" id="3.90.70.10:FF:000072">
    <property type="entry name" value="Cysteine proteinase"/>
    <property type="match status" value="1"/>
</dbReference>
<dbReference type="GO" id="GO:0006508">
    <property type="term" value="P:proteolysis"/>
    <property type="evidence" value="ECO:0007669"/>
    <property type="project" value="UniProtKB-KW"/>
</dbReference>
<evidence type="ECO:0000259" key="8">
    <source>
        <dbReference type="PROSITE" id="PS50203"/>
    </source>
</evidence>
<evidence type="ECO:0000313" key="10">
    <source>
        <dbReference type="Proteomes" id="UP000033710"/>
    </source>
</evidence>
<evidence type="ECO:0000256" key="4">
    <source>
        <dbReference type="ARBA" id="ARBA00022807"/>
    </source>
</evidence>
<dbReference type="Pfam" id="PF00648">
    <property type="entry name" value="Peptidase_C2"/>
    <property type="match status" value="1"/>
</dbReference>
<dbReference type="KEGG" id="ssck:SPSK_02171"/>
<feature type="region of interest" description="Disordered" evidence="7">
    <location>
        <begin position="766"/>
        <end position="1000"/>
    </location>
</feature>
<feature type="compositionally biased region" description="Basic and acidic residues" evidence="7">
    <location>
        <begin position="819"/>
        <end position="832"/>
    </location>
</feature>
<feature type="domain" description="Calpain catalytic" evidence="8">
    <location>
        <begin position="184"/>
        <end position="474"/>
    </location>
</feature>
<evidence type="ECO:0000256" key="5">
    <source>
        <dbReference type="PIRSR" id="PIRSR622684-1"/>
    </source>
</evidence>
<feature type="compositionally biased region" description="Polar residues" evidence="7">
    <location>
        <begin position="804"/>
        <end position="818"/>
    </location>
</feature>
<dbReference type="EMBL" id="AXCR01000006">
    <property type="protein sequence ID" value="KJR86659.1"/>
    <property type="molecule type" value="Genomic_DNA"/>
</dbReference>
<gene>
    <name evidence="9" type="ORF">SPSK_02171</name>
</gene>
<evidence type="ECO:0000256" key="6">
    <source>
        <dbReference type="PROSITE-ProRule" id="PRU00239"/>
    </source>
</evidence>
<reference evidence="9 10" key="1">
    <citation type="journal article" date="2014" name="BMC Genomics">
        <title>Comparative genomics of the major fungal agents of human and animal Sporotrichosis: Sporothrix schenckii and Sporothrix brasiliensis.</title>
        <authorList>
            <person name="Teixeira M.M."/>
            <person name="de Almeida L.G."/>
            <person name="Kubitschek-Barreira P."/>
            <person name="Alves F.L."/>
            <person name="Kioshima E.S."/>
            <person name="Abadio A.K."/>
            <person name="Fernandes L."/>
            <person name="Derengowski L.S."/>
            <person name="Ferreira K.S."/>
            <person name="Souza R.C."/>
            <person name="Ruiz J.C."/>
            <person name="de Andrade N.C."/>
            <person name="Paes H.C."/>
            <person name="Nicola A.M."/>
            <person name="Albuquerque P."/>
            <person name="Gerber A.L."/>
            <person name="Martins V.P."/>
            <person name="Peconick L.D."/>
            <person name="Neto A.V."/>
            <person name="Chaucanez C.B."/>
            <person name="Silva P.A."/>
            <person name="Cunha O.L."/>
            <person name="de Oliveira F.F."/>
            <person name="dos Santos T.C."/>
            <person name="Barros A.L."/>
            <person name="Soares M.A."/>
            <person name="de Oliveira L.M."/>
            <person name="Marini M.M."/>
            <person name="Villalobos-Duno H."/>
            <person name="Cunha M.M."/>
            <person name="de Hoog S."/>
            <person name="da Silveira J.F."/>
            <person name="Henrissat B."/>
            <person name="Nino-Vega G.A."/>
            <person name="Cisalpino P.S."/>
            <person name="Mora-Montes H.M."/>
            <person name="Almeida S.R."/>
            <person name="Stajich J.E."/>
            <person name="Lopes-Bezerra L.M."/>
            <person name="Vasconcelos A.T."/>
            <person name="Felipe M.S."/>
        </authorList>
    </citation>
    <scope>NUCLEOTIDE SEQUENCE [LARGE SCALE GENOMIC DNA]</scope>
    <source>
        <strain evidence="9 10">1099-18</strain>
    </source>
</reference>
<feature type="active site" evidence="5 6">
    <location>
        <position position="418"/>
    </location>
</feature>
<feature type="region of interest" description="Disordered" evidence="7">
    <location>
        <begin position="1099"/>
        <end position="1149"/>
    </location>
</feature>
<dbReference type="Proteomes" id="UP000033710">
    <property type="component" value="Unassembled WGS sequence"/>
</dbReference>
<dbReference type="OrthoDB" id="424753at2759"/>
<feature type="compositionally biased region" description="Basic residues" evidence="7">
    <location>
        <begin position="967"/>
        <end position="977"/>
    </location>
</feature>
<dbReference type="PANTHER" id="PTHR10183">
    <property type="entry name" value="CALPAIN"/>
    <property type="match status" value="1"/>
</dbReference>
<dbReference type="GO" id="GO:0004198">
    <property type="term" value="F:calcium-dependent cysteine-type endopeptidase activity"/>
    <property type="evidence" value="ECO:0007669"/>
    <property type="project" value="InterPro"/>
</dbReference>
<feature type="compositionally biased region" description="Polar residues" evidence="7">
    <location>
        <begin position="870"/>
        <end position="885"/>
    </location>
</feature>
<feature type="compositionally biased region" description="Basic and acidic residues" evidence="7">
    <location>
        <begin position="887"/>
        <end position="909"/>
    </location>
</feature>
<dbReference type="InterPro" id="IPR038765">
    <property type="entry name" value="Papain-like_cys_pep_sf"/>
</dbReference>
<dbReference type="PROSITE" id="PS50203">
    <property type="entry name" value="CALPAIN_CAT"/>
    <property type="match status" value="1"/>
</dbReference>
<feature type="compositionally biased region" description="Basic and acidic residues" evidence="7">
    <location>
        <begin position="687"/>
        <end position="728"/>
    </location>
</feature>
<dbReference type="Gene3D" id="3.90.70.10">
    <property type="entry name" value="Cysteine proteinases"/>
    <property type="match status" value="1"/>
</dbReference>
<feature type="compositionally biased region" description="Low complexity" evidence="7">
    <location>
        <begin position="986"/>
        <end position="999"/>
    </location>
</feature>
<dbReference type="RefSeq" id="XP_016589335.1">
    <property type="nucleotide sequence ID" value="XM_016729047.1"/>
</dbReference>
<dbReference type="CDD" id="cd00044">
    <property type="entry name" value="CysPc"/>
    <property type="match status" value="1"/>
</dbReference>
<dbReference type="PANTHER" id="PTHR10183:SF379">
    <property type="entry name" value="CALPAIN-5"/>
    <property type="match status" value="1"/>
</dbReference>
<protein>
    <recommendedName>
        <fullName evidence="8">Calpain catalytic domain-containing protein</fullName>
    </recommendedName>
</protein>
<evidence type="ECO:0000256" key="3">
    <source>
        <dbReference type="ARBA" id="ARBA00022801"/>
    </source>
</evidence>
<keyword evidence="4 6" id="KW-0788">Thiol protease</keyword>
<sequence length="1183" mass="132421">MSVLSGRSSYLHGQPRIIIHDEPSRPAAASLPKLRPPRRASLHRAPQEVIDDFWAEFQSKRPGKPTSIVPQNAYADKAARRIAAQSNNGSQSTTASYAEAAAQCRAKVAHIVKECRRINQKYRDPHFDLELDIQLDRRDCLESLSNVCTINYGPPPSRSRGRRTPSVPLQPAYIAPNFNPQAVKRVPDIFDHPEFFIDGPTANDVRQGRDGDCWLMAALCTLSNKPGLIERVCVAHDAAVGVYGFVFHRDGEWFSEIIDDKLYLTKPNYDESRSERNMLEDRVRVNSEEAYRKIYQSNSGALYFAQCENPNETWLPLLEKAYAKAHGDYASIEGGFTGEGIEDLTGGVTSELYTSDILDKEHFWNEELLKVNDTFLFSCSTGVWGKGRGDRGGIVEQHAYSVMRAIEMDGVRLVLLKNPWGRHEWRGAWSDGSKEWTADWIQKLKHRFGDDGSFWISYEDLLRKYQAFDRTRLFGDDWSTASIWTTMTVPWTLEYNDTKFTFALARPGPVVLVLSQLDERYFRGLEGQYSFSLSFRLHKVDNDNEAQTNEADDAFDYIVRSQPGYRMSRSVSVEVDLDAGSYLVLVKIDARRDDQILPAEDVIRDNVLLRREKLIRIGLAYDLAHSKGRIVETSSEKKARRAAAAKRKARQKERLRKDIMEERALDYLAAKIRLKKQRRGMAKANAKRKDRDVKRRAHMKEEERSAEELTRGEPAARETTGSDRHDVDVVSVKDKMSRQNQKDDEAREGVPMTEVPVVGILAGASATVPAGSPTNNPTHAITSSSHNESVGDLTSEVVPALTGLNLSPTSTVGTARNDNTPKPELNEADSPRSMKGGVERSGLLQSNRQDINHPSTTYTRPFLEGEHWESGNSGRHGTRSPSHGSRSARDDNQERNVSSRDGDRVDSRQRHGRASRPMSPIYAPISRGRSVSRYPSPPVFGLRYSRTPPLIPGQPHLVRGDDDIHPRSHRHPPHHPFHLNDRSGNDESGLSSPSSPSDISDSELEFIYMEQNHRAVRNGGDRPGTRPEPGRHRELRSPSPVPVIYGRRGSNDSPRGDYGAGDPWNAVAVVGLRVYYQGVDGDRERSDNIIRLGVERAHPFSSTRNHGTGGRTRSDASFSGASDDDNSSVVDDSAGECGSNLSGGENISLTEEKILDIDDSLKDATLPVTSIKPKRPLGDKRRR</sequence>
<feature type="active site" evidence="5 6">
    <location>
        <position position="398"/>
    </location>
</feature>
<comment type="similarity">
    <text evidence="1">Belongs to the peptidase C2 family.</text>
</comment>
<proteinExistence type="inferred from homology"/>
<evidence type="ECO:0000256" key="7">
    <source>
        <dbReference type="SAM" id="MobiDB-lite"/>
    </source>
</evidence>
<evidence type="ECO:0000256" key="1">
    <source>
        <dbReference type="ARBA" id="ARBA00007623"/>
    </source>
</evidence>
<feature type="compositionally biased region" description="Basic and acidic residues" evidence="7">
    <location>
        <begin position="1019"/>
        <end position="1036"/>
    </location>
</feature>
<reference evidence="9 10" key="2">
    <citation type="journal article" date="2015" name="Eukaryot. Cell">
        <title>Asexual propagation of a virulent clone complex in a human and feline outbreak of sporotrichosis.</title>
        <authorList>
            <person name="Teixeira Mde M."/>
            <person name="Rodrigues A.M."/>
            <person name="Tsui C.K."/>
            <person name="de Almeida L.G."/>
            <person name="Van Diepeningen A.D."/>
            <person name="van den Ende B.G."/>
            <person name="Fernandes G.F."/>
            <person name="Kano R."/>
            <person name="Hamelin R.C."/>
            <person name="Lopes-Bezerra L.M."/>
            <person name="Vasconcelos A.T."/>
            <person name="de Hoog S."/>
            <person name="de Camargo Z.P."/>
            <person name="Felipe M.S."/>
        </authorList>
    </citation>
    <scope>NUCLEOTIDE SEQUENCE [LARGE SCALE GENOMIC DNA]</scope>
    <source>
        <strain evidence="9 10">1099-18</strain>
    </source>
</reference>
<dbReference type="SUPFAM" id="SSF54001">
    <property type="entry name" value="Cysteine proteinases"/>
    <property type="match status" value="1"/>
</dbReference>